<feature type="region of interest" description="Disordered" evidence="1">
    <location>
        <begin position="23"/>
        <end position="54"/>
    </location>
</feature>
<protein>
    <submittedName>
        <fullName evidence="2">Uncharacterized protein DUF3558</fullName>
    </submittedName>
</protein>
<organism evidence="2 3">
    <name type="scientific">Actinocrispum wychmicini</name>
    <dbReference type="NCBI Taxonomy" id="1213861"/>
    <lineage>
        <taxon>Bacteria</taxon>
        <taxon>Bacillati</taxon>
        <taxon>Actinomycetota</taxon>
        <taxon>Actinomycetes</taxon>
        <taxon>Pseudonocardiales</taxon>
        <taxon>Pseudonocardiaceae</taxon>
        <taxon>Actinocrispum</taxon>
    </lineage>
</organism>
<accession>A0A4R2JYD1</accession>
<reference evidence="2 3" key="1">
    <citation type="submission" date="2019-03" db="EMBL/GenBank/DDBJ databases">
        <title>Genomic Encyclopedia of Type Strains, Phase IV (KMG-IV): sequencing the most valuable type-strain genomes for metagenomic binning, comparative biology and taxonomic classification.</title>
        <authorList>
            <person name="Goeker M."/>
        </authorList>
    </citation>
    <scope>NUCLEOTIDE SEQUENCE [LARGE SCALE GENOMIC DNA]</scope>
    <source>
        <strain evidence="2 3">DSM 45934</strain>
    </source>
</reference>
<dbReference type="Proteomes" id="UP000295680">
    <property type="component" value="Unassembled WGS sequence"/>
</dbReference>
<evidence type="ECO:0000313" key="2">
    <source>
        <dbReference type="EMBL" id="TCO64884.1"/>
    </source>
</evidence>
<feature type="compositionally biased region" description="Low complexity" evidence="1">
    <location>
        <begin position="24"/>
        <end position="38"/>
    </location>
</feature>
<proteinExistence type="predicted"/>
<dbReference type="PROSITE" id="PS51257">
    <property type="entry name" value="PROKAR_LIPOPROTEIN"/>
    <property type="match status" value="1"/>
</dbReference>
<evidence type="ECO:0000256" key="1">
    <source>
        <dbReference type="SAM" id="MobiDB-lite"/>
    </source>
</evidence>
<sequence length="201" mass="21270">MRKAAALAVLAGLLLAGCTEKDPGQAVQASSSSDAPAASGGGQPPPSIPPRPKNLPLNSVDPCKLFAKAQLDQIKVNRQRNLVETSEAFKGAPYCAMDGQDGKGFFSYNVSLITTEGIAPWLSGKRNVDAKLVSVGGFPAADYKLLGTTTFNCNTSVDVADGQQLMVEFQPDTRNAYTQDQMCQRSEQAAGFALQTLQTLK</sequence>
<comment type="caution">
    <text evidence="2">The sequence shown here is derived from an EMBL/GenBank/DDBJ whole genome shotgun (WGS) entry which is preliminary data.</text>
</comment>
<dbReference type="InterPro" id="IPR024520">
    <property type="entry name" value="DUF3558"/>
</dbReference>
<feature type="compositionally biased region" description="Pro residues" evidence="1">
    <location>
        <begin position="43"/>
        <end position="53"/>
    </location>
</feature>
<keyword evidence="3" id="KW-1185">Reference proteome</keyword>
<name>A0A4R2JYD1_9PSEU</name>
<evidence type="ECO:0000313" key="3">
    <source>
        <dbReference type="Proteomes" id="UP000295680"/>
    </source>
</evidence>
<dbReference type="Pfam" id="PF12079">
    <property type="entry name" value="DUF3558"/>
    <property type="match status" value="1"/>
</dbReference>
<dbReference type="EMBL" id="SLWS01000001">
    <property type="protein sequence ID" value="TCO64884.1"/>
    <property type="molecule type" value="Genomic_DNA"/>
</dbReference>
<gene>
    <name evidence="2" type="ORF">EV192_101668</name>
</gene>
<dbReference type="AlphaFoldDB" id="A0A4R2JYD1"/>